<dbReference type="InterPro" id="IPR002156">
    <property type="entry name" value="RNaseH_domain"/>
</dbReference>
<comment type="caution">
    <text evidence="2">The sequence shown here is derived from an EMBL/GenBank/DDBJ whole genome shotgun (WGS) entry which is preliminary data.</text>
</comment>
<dbReference type="EMBL" id="PFBH01000014">
    <property type="protein sequence ID" value="PIR85141.1"/>
    <property type="molecule type" value="Genomic_DNA"/>
</dbReference>
<dbReference type="InterPro" id="IPR036397">
    <property type="entry name" value="RNaseH_sf"/>
</dbReference>
<protein>
    <submittedName>
        <fullName evidence="2">Ribonuclease H</fullName>
    </submittedName>
</protein>
<proteinExistence type="predicted"/>
<sequence length="137" mass="15202">MTIRVFTDGGARGNPGPAGAGAIIYNNDTVVGTVSEYLGRQTNNVAEYEALILALTKARELHKNISDEEVHVFMDSELIVKQMKKEYKVKDAKLKQQYAKVESIIAESFPSISFMHIRREQNVEADALANDAMDRGV</sequence>
<evidence type="ECO:0000259" key="1">
    <source>
        <dbReference type="PROSITE" id="PS50879"/>
    </source>
</evidence>
<dbReference type="AlphaFoldDB" id="A0A2H0UFH4"/>
<dbReference type="Pfam" id="PF13456">
    <property type="entry name" value="RVT_3"/>
    <property type="match status" value="1"/>
</dbReference>
<organism evidence="2 3">
    <name type="scientific">Candidatus Kaiserbacteria bacterium CG10_big_fil_rev_8_21_14_0_10_45_20</name>
    <dbReference type="NCBI Taxonomy" id="1974607"/>
    <lineage>
        <taxon>Bacteria</taxon>
        <taxon>Candidatus Kaiseribacteriota</taxon>
    </lineage>
</organism>
<dbReference type="PANTHER" id="PTHR46387:SF2">
    <property type="entry name" value="RIBONUCLEASE HI"/>
    <property type="match status" value="1"/>
</dbReference>
<reference evidence="3" key="1">
    <citation type="submission" date="2017-09" db="EMBL/GenBank/DDBJ databases">
        <title>Depth-based differentiation of microbial function through sediment-hosted aquifers and enrichment of novel symbionts in the deep terrestrial subsurface.</title>
        <authorList>
            <person name="Probst A.J."/>
            <person name="Ladd B."/>
            <person name="Jarett J.K."/>
            <person name="Geller-Mcgrath D.E."/>
            <person name="Sieber C.M.K."/>
            <person name="Emerson J.B."/>
            <person name="Anantharaman K."/>
            <person name="Thomas B.C."/>
            <person name="Malmstrom R."/>
            <person name="Stieglmeier M."/>
            <person name="Klingl A."/>
            <person name="Woyke T."/>
            <person name="Ryan C.M."/>
            <person name="Banfield J.F."/>
        </authorList>
    </citation>
    <scope>NUCLEOTIDE SEQUENCE [LARGE SCALE GENOMIC DNA]</scope>
</reference>
<accession>A0A2H0UFH4</accession>
<dbReference type="GO" id="GO:0003676">
    <property type="term" value="F:nucleic acid binding"/>
    <property type="evidence" value="ECO:0007669"/>
    <property type="project" value="InterPro"/>
</dbReference>
<name>A0A2H0UFH4_9BACT</name>
<dbReference type="GO" id="GO:0004523">
    <property type="term" value="F:RNA-DNA hybrid ribonuclease activity"/>
    <property type="evidence" value="ECO:0007669"/>
    <property type="project" value="InterPro"/>
</dbReference>
<evidence type="ECO:0000313" key="2">
    <source>
        <dbReference type="EMBL" id="PIR85141.1"/>
    </source>
</evidence>
<dbReference type="InterPro" id="IPR012337">
    <property type="entry name" value="RNaseH-like_sf"/>
</dbReference>
<dbReference type="Proteomes" id="UP000229315">
    <property type="component" value="Unassembled WGS sequence"/>
</dbReference>
<gene>
    <name evidence="2" type="ORF">COU15_01905</name>
</gene>
<dbReference type="PANTHER" id="PTHR46387">
    <property type="entry name" value="POLYNUCLEOTIDYL TRANSFERASE, RIBONUCLEASE H-LIKE SUPERFAMILY PROTEIN"/>
    <property type="match status" value="1"/>
</dbReference>
<evidence type="ECO:0000313" key="3">
    <source>
        <dbReference type="Proteomes" id="UP000229315"/>
    </source>
</evidence>
<dbReference type="CDD" id="cd09279">
    <property type="entry name" value="RNase_HI_like"/>
    <property type="match status" value="1"/>
</dbReference>
<dbReference type="Gene3D" id="3.30.420.10">
    <property type="entry name" value="Ribonuclease H-like superfamily/Ribonuclease H"/>
    <property type="match status" value="1"/>
</dbReference>
<dbReference type="SUPFAM" id="SSF53098">
    <property type="entry name" value="Ribonuclease H-like"/>
    <property type="match status" value="1"/>
</dbReference>
<dbReference type="PROSITE" id="PS50879">
    <property type="entry name" value="RNASE_H_1"/>
    <property type="match status" value="1"/>
</dbReference>
<feature type="domain" description="RNase H type-1" evidence="1">
    <location>
        <begin position="1"/>
        <end position="134"/>
    </location>
</feature>